<name>A0A9X6NGX9_HYPEX</name>
<accession>A0A9X6NGX9</accession>
<dbReference type="Pfam" id="PF12796">
    <property type="entry name" value="Ank_2"/>
    <property type="match status" value="3"/>
</dbReference>
<comment type="subcellular location">
    <subcellularLocation>
        <location evidence="1">Membrane</location>
        <topology evidence="1">Multi-pass membrane protein</topology>
    </subcellularLocation>
</comment>
<feature type="repeat" description="ANK" evidence="12">
    <location>
        <begin position="392"/>
        <end position="424"/>
    </location>
</feature>
<evidence type="ECO:0000259" key="15">
    <source>
        <dbReference type="Pfam" id="PF00520"/>
    </source>
</evidence>
<dbReference type="GO" id="GO:0005216">
    <property type="term" value="F:monoatomic ion channel activity"/>
    <property type="evidence" value="ECO:0007669"/>
    <property type="project" value="InterPro"/>
</dbReference>
<keyword evidence="8" id="KW-0406">Ion transport</keyword>
<dbReference type="Gene3D" id="1.25.40.20">
    <property type="entry name" value="Ankyrin repeat-containing domain"/>
    <property type="match status" value="2"/>
</dbReference>
<feature type="region of interest" description="Disordered" evidence="13">
    <location>
        <begin position="1"/>
        <end position="30"/>
    </location>
</feature>
<evidence type="ECO:0000256" key="10">
    <source>
        <dbReference type="ARBA" id="ARBA00023180"/>
    </source>
</evidence>
<dbReference type="PANTHER" id="PTHR47143:SF1">
    <property type="entry name" value="ION_TRANS DOMAIN-CONTAINING PROTEIN"/>
    <property type="match status" value="1"/>
</dbReference>
<dbReference type="EMBL" id="MTYJ01000299">
    <property type="protein sequence ID" value="OWA53039.1"/>
    <property type="molecule type" value="Genomic_DNA"/>
</dbReference>
<evidence type="ECO:0000256" key="3">
    <source>
        <dbReference type="ARBA" id="ARBA00022606"/>
    </source>
</evidence>
<evidence type="ECO:0000256" key="14">
    <source>
        <dbReference type="SAM" id="Phobius"/>
    </source>
</evidence>
<dbReference type="AlphaFoldDB" id="A0A9X6NGX9"/>
<evidence type="ECO:0000256" key="9">
    <source>
        <dbReference type="ARBA" id="ARBA00023136"/>
    </source>
</evidence>
<dbReference type="SUPFAM" id="SSF48403">
    <property type="entry name" value="Ankyrin repeat"/>
    <property type="match status" value="1"/>
</dbReference>
<keyword evidence="10" id="KW-0325">Glycoprotein</keyword>
<feature type="transmembrane region" description="Helical" evidence="14">
    <location>
        <begin position="691"/>
        <end position="710"/>
    </location>
</feature>
<dbReference type="PROSITE" id="PS50297">
    <property type="entry name" value="ANK_REP_REGION"/>
    <property type="match status" value="5"/>
</dbReference>
<keyword evidence="9 14" id="KW-0472">Membrane</keyword>
<evidence type="ECO:0000256" key="12">
    <source>
        <dbReference type="PROSITE-ProRule" id="PRU00023"/>
    </source>
</evidence>
<keyword evidence="7 12" id="KW-0040">ANK repeat</keyword>
<feature type="repeat" description="ANK" evidence="12">
    <location>
        <begin position="245"/>
        <end position="265"/>
    </location>
</feature>
<dbReference type="InterPro" id="IPR036770">
    <property type="entry name" value="Ankyrin_rpt-contain_sf"/>
</dbReference>
<feature type="repeat" description="ANK" evidence="12">
    <location>
        <begin position="324"/>
        <end position="349"/>
    </location>
</feature>
<feature type="compositionally biased region" description="Basic residues" evidence="13">
    <location>
        <begin position="1"/>
        <end position="10"/>
    </location>
</feature>
<evidence type="ECO:0000256" key="4">
    <source>
        <dbReference type="ARBA" id="ARBA00022692"/>
    </source>
</evidence>
<keyword evidence="4 14" id="KW-0812">Transmembrane</keyword>
<proteinExistence type="predicted"/>
<evidence type="ECO:0000256" key="11">
    <source>
        <dbReference type="ARBA" id="ARBA00023303"/>
    </source>
</evidence>
<dbReference type="Gene3D" id="1.10.287.70">
    <property type="match status" value="1"/>
</dbReference>
<keyword evidence="6 14" id="KW-1133">Transmembrane helix</keyword>
<feature type="repeat" description="ANK" evidence="12">
    <location>
        <begin position="131"/>
        <end position="163"/>
    </location>
</feature>
<evidence type="ECO:0000256" key="5">
    <source>
        <dbReference type="ARBA" id="ARBA00022737"/>
    </source>
</evidence>
<dbReference type="InterPro" id="IPR002110">
    <property type="entry name" value="Ankyrin_rpt"/>
</dbReference>
<feature type="compositionally biased region" description="Basic and acidic residues" evidence="13">
    <location>
        <begin position="16"/>
        <end position="26"/>
    </location>
</feature>
<keyword evidence="16" id="KW-0675">Receptor</keyword>
<dbReference type="Proteomes" id="UP000192578">
    <property type="component" value="Unassembled WGS sequence"/>
</dbReference>
<sequence length="993" mass="111990">MLRRLWRRARGNNAASEREDRDRDEESALPLTEQVVRAIPEEISVDGSSAQTGPHKRQAVRKSKSLDSFSVKAVTAIFLECGIVVNDLPDRQIALTHPLHWAVRKWKNPLLQSLLECLGQWRGNVESVDEKGMRPLHAAAEINNLDAFKVLQTHGADVHAFRSDRNAGDQPVHSAAFECSMAVLKYLIPESNISEDQEFVAARNLQGETPLHCAAYSKKKPTLQITCVQYLLEHGAMVNTKDKSKGDTPLHIACRKNLIDLVKVMADIRPEEFCQAMQMTNTYGKTPRDLAWKGTISMVTLEDQQKLMQLLLDRGLPCDIEGADGGSALRLAAENGDEELVERLLAGGALIYPDEVGCTAFLNATAGNYVSIMRSIYGKFGRTLTMDAKDKVGNTALHYAAANDAAEAIAFLLSLGAKVLEDSSGRTPMDLAIFHRSQRSAQAFVDDSEWRKHVMRPSRDYDSILLGLIQFLPDVVSSCLDKCMNVEKNLETPDKSYTEYDLTIFYPPEYSDTKQAAVYMAPMRALEIMASCGQDKLLAHPVCISLLERKWLRYGFFCSVVIMAANLAVVGLLTYILMSSVETDLRPYLLQKSHKNIATHNPSALNNTPIEELYRRGHNHGVAGFDDDISVLFLALSLVLILFMEGTNLFSKGLRYFKDWINYVGFLLFISCAGFLISFQLQGQGRDDRAWTYQFGAVAVFLAWFNLMRCCRPFGTFGIYSIMFFRIMKTLMEVLLFFALLIVAFAAAFCVLFQSQIFPDRYEFHQYQSSLEPNTLRTGHDTLFFSGFRIGAMTTGELDFLSTFLYPLMDGMLEYPTLAAIFYAIFLMLMPILLNNLLIGLAVGDMDAIRNNAAALRREIQVYLHYALERLFPAKLLKRFQDETISYREYAEEEKSLLHRIATWLQSGSPKQSDKAGTTNTTDEVDAEEPIIISKRNRQMRLKSLEPSLTKLERELEPDELVYHKLQQLDNAVQEQAKLLTQILDELKRRPPA</sequence>
<dbReference type="PANTHER" id="PTHR47143">
    <property type="entry name" value="TRANSIENT RECEPTOR POTENTIAL CATION CHANNEL PROTEIN PAINLESS"/>
    <property type="match status" value="1"/>
</dbReference>
<organism evidence="16 17">
    <name type="scientific">Hypsibius exemplaris</name>
    <name type="common">Freshwater tardigrade</name>
    <dbReference type="NCBI Taxonomy" id="2072580"/>
    <lineage>
        <taxon>Eukaryota</taxon>
        <taxon>Metazoa</taxon>
        <taxon>Ecdysozoa</taxon>
        <taxon>Tardigrada</taxon>
        <taxon>Eutardigrada</taxon>
        <taxon>Parachela</taxon>
        <taxon>Hypsibioidea</taxon>
        <taxon>Hypsibiidae</taxon>
        <taxon>Hypsibius</taxon>
    </lineage>
</organism>
<dbReference type="Pfam" id="PF00520">
    <property type="entry name" value="Ion_trans"/>
    <property type="match status" value="1"/>
</dbReference>
<evidence type="ECO:0000256" key="13">
    <source>
        <dbReference type="SAM" id="MobiDB-lite"/>
    </source>
</evidence>
<feature type="transmembrane region" description="Helical" evidence="14">
    <location>
        <begin position="660"/>
        <end position="679"/>
    </location>
</feature>
<evidence type="ECO:0000313" key="16">
    <source>
        <dbReference type="EMBL" id="OWA53039.1"/>
    </source>
</evidence>
<keyword evidence="11" id="KW-0407">Ion channel</keyword>
<dbReference type="InterPro" id="IPR052076">
    <property type="entry name" value="TRP_cation_channel"/>
</dbReference>
<evidence type="ECO:0000256" key="7">
    <source>
        <dbReference type="ARBA" id="ARBA00023043"/>
    </source>
</evidence>
<evidence type="ECO:0000256" key="8">
    <source>
        <dbReference type="ARBA" id="ARBA00023065"/>
    </source>
</evidence>
<feature type="transmembrane region" description="Helical" evidence="14">
    <location>
        <begin position="731"/>
        <end position="754"/>
    </location>
</feature>
<comment type="caution">
    <text evidence="16">The sequence shown here is derived from an EMBL/GenBank/DDBJ whole genome shotgun (WGS) entry which is preliminary data.</text>
</comment>
<evidence type="ECO:0000256" key="2">
    <source>
        <dbReference type="ARBA" id="ARBA00022448"/>
    </source>
</evidence>
<evidence type="ECO:0000313" key="17">
    <source>
        <dbReference type="Proteomes" id="UP000192578"/>
    </source>
</evidence>
<evidence type="ECO:0000256" key="6">
    <source>
        <dbReference type="ARBA" id="ARBA00022989"/>
    </source>
</evidence>
<gene>
    <name evidence="16" type="ORF">BV898_17475</name>
</gene>
<dbReference type="InterPro" id="IPR005821">
    <property type="entry name" value="Ion_trans_dom"/>
</dbReference>
<dbReference type="PROSITE" id="PS50088">
    <property type="entry name" value="ANK_REPEAT"/>
    <property type="match status" value="5"/>
</dbReference>
<keyword evidence="17" id="KW-1185">Reference proteome</keyword>
<feature type="region of interest" description="Disordered" evidence="13">
    <location>
        <begin position="42"/>
        <end position="62"/>
    </location>
</feature>
<keyword evidence="5" id="KW-0677">Repeat</keyword>
<feature type="transmembrane region" description="Helical" evidence="14">
    <location>
        <begin position="554"/>
        <end position="578"/>
    </location>
</feature>
<protein>
    <submittedName>
        <fullName evidence="16">Transient receptor potential cation channel subfamily A member 1</fullName>
    </submittedName>
</protein>
<feature type="domain" description="Ion transport" evidence="15">
    <location>
        <begin position="632"/>
        <end position="851"/>
    </location>
</feature>
<evidence type="ECO:0000256" key="1">
    <source>
        <dbReference type="ARBA" id="ARBA00004141"/>
    </source>
</evidence>
<keyword evidence="3" id="KW-0716">Sensory transduction</keyword>
<keyword evidence="2" id="KW-0813">Transport</keyword>
<dbReference type="OrthoDB" id="20872at2759"/>
<feature type="repeat" description="ANK" evidence="12">
    <location>
        <begin position="206"/>
        <end position="243"/>
    </location>
</feature>
<feature type="transmembrane region" description="Helical" evidence="14">
    <location>
        <begin position="818"/>
        <end position="843"/>
    </location>
</feature>
<reference evidence="17" key="1">
    <citation type="submission" date="2017-01" db="EMBL/GenBank/DDBJ databases">
        <title>Comparative genomics of anhydrobiosis in the tardigrade Hypsibius dujardini.</title>
        <authorList>
            <person name="Yoshida Y."/>
            <person name="Koutsovoulos G."/>
            <person name="Laetsch D."/>
            <person name="Stevens L."/>
            <person name="Kumar S."/>
            <person name="Horikawa D."/>
            <person name="Ishino K."/>
            <person name="Komine S."/>
            <person name="Tomita M."/>
            <person name="Blaxter M."/>
            <person name="Arakawa K."/>
        </authorList>
    </citation>
    <scope>NUCLEOTIDE SEQUENCE [LARGE SCALE GENOMIC DNA]</scope>
    <source>
        <strain evidence="17">Z151</strain>
    </source>
</reference>
<dbReference type="SMART" id="SM00248">
    <property type="entry name" value="ANK"/>
    <property type="match status" value="8"/>
</dbReference>
<dbReference type="GO" id="GO:1902495">
    <property type="term" value="C:transmembrane transporter complex"/>
    <property type="evidence" value="ECO:0007669"/>
    <property type="project" value="TreeGrafter"/>
</dbReference>
<feature type="transmembrane region" description="Helical" evidence="14">
    <location>
        <begin position="629"/>
        <end position="648"/>
    </location>
</feature>